<feature type="compositionally biased region" description="Basic and acidic residues" evidence="17">
    <location>
        <begin position="467"/>
        <end position="484"/>
    </location>
</feature>
<keyword evidence="10 16" id="KW-0067">ATP-binding</keyword>
<comment type="catalytic activity">
    <reaction evidence="14">
        <text>L-threonyl-[protein] + ATP = O-phospho-L-threonyl-[protein] + ADP + H(+)</text>
        <dbReference type="Rhea" id="RHEA:46608"/>
        <dbReference type="Rhea" id="RHEA-COMP:11060"/>
        <dbReference type="Rhea" id="RHEA-COMP:11605"/>
        <dbReference type="ChEBI" id="CHEBI:15378"/>
        <dbReference type="ChEBI" id="CHEBI:30013"/>
        <dbReference type="ChEBI" id="CHEBI:30616"/>
        <dbReference type="ChEBI" id="CHEBI:61977"/>
        <dbReference type="ChEBI" id="CHEBI:456216"/>
        <dbReference type="EC" id="2.7.11.1"/>
    </reaction>
</comment>
<dbReference type="GO" id="GO:0005634">
    <property type="term" value="C:nucleus"/>
    <property type="evidence" value="ECO:0007669"/>
    <property type="project" value="UniProtKB-SubCell"/>
</dbReference>
<evidence type="ECO:0000256" key="6">
    <source>
        <dbReference type="ARBA" id="ARBA00022527"/>
    </source>
</evidence>
<evidence type="ECO:0000256" key="11">
    <source>
        <dbReference type="ARBA" id="ARBA00023125"/>
    </source>
</evidence>
<dbReference type="GO" id="GO:0030527">
    <property type="term" value="F:structural constituent of chromatin"/>
    <property type="evidence" value="ECO:0007669"/>
    <property type="project" value="InterPro"/>
</dbReference>
<evidence type="ECO:0000256" key="2">
    <source>
        <dbReference type="ARBA" id="ARBA00004286"/>
    </source>
</evidence>
<keyword evidence="5" id="KW-0158">Chromosome</keyword>
<evidence type="ECO:0000256" key="17">
    <source>
        <dbReference type="SAM" id="MobiDB-lite"/>
    </source>
</evidence>
<comment type="catalytic activity">
    <reaction evidence="15">
        <text>L-seryl-[protein] + ATP = O-phospho-L-seryl-[protein] + ADP + H(+)</text>
        <dbReference type="Rhea" id="RHEA:17989"/>
        <dbReference type="Rhea" id="RHEA-COMP:9863"/>
        <dbReference type="Rhea" id="RHEA-COMP:11604"/>
        <dbReference type="ChEBI" id="CHEBI:15378"/>
        <dbReference type="ChEBI" id="CHEBI:29999"/>
        <dbReference type="ChEBI" id="CHEBI:30616"/>
        <dbReference type="ChEBI" id="CHEBI:83421"/>
        <dbReference type="ChEBI" id="CHEBI:456216"/>
        <dbReference type="EC" id="2.7.11.1"/>
    </reaction>
</comment>
<dbReference type="PROSITE" id="PS00108">
    <property type="entry name" value="PROTEIN_KINASE_ST"/>
    <property type="match status" value="1"/>
</dbReference>
<dbReference type="GO" id="GO:0035556">
    <property type="term" value="P:intracellular signal transduction"/>
    <property type="evidence" value="ECO:0007669"/>
    <property type="project" value="TreeGrafter"/>
</dbReference>
<evidence type="ECO:0000256" key="3">
    <source>
        <dbReference type="ARBA" id="ARBA00011538"/>
    </source>
</evidence>
<keyword evidence="11" id="KW-0238">DNA-binding</keyword>
<dbReference type="SMART" id="SM00417">
    <property type="entry name" value="H4"/>
    <property type="match status" value="1"/>
</dbReference>
<dbReference type="AlphaFoldDB" id="A0A8S1MBL5"/>
<evidence type="ECO:0000256" key="10">
    <source>
        <dbReference type="ARBA" id="ARBA00022840"/>
    </source>
</evidence>
<organism evidence="20 21">
    <name type="scientific">Paramecium sonneborni</name>
    <dbReference type="NCBI Taxonomy" id="65129"/>
    <lineage>
        <taxon>Eukaryota</taxon>
        <taxon>Sar</taxon>
        <taxon>Alveolata</taxon>
        <taxon>Ciliophora</taxon>
        <taxon>Intramacronucleata</taxon>
        <taxon>Oligohymenophorea</taxon>
        <taxon>Peniculida</taxon>
        <taxon>Parameciidae</taxon>
        <taxon>Paramecium</taxon>
    </lineage>
</organism>
<evidence type="ECO:0000256" key="9">
    <source>
        <dbReference type="ARBA" id="ARBA00022777"/>
    </source>
</evidence>
<keyword evidence="21" id="KW-1185">Reference proteome</keyword>
<evidence type="ECO:0000313" key="21">
    <source>
        <dbReference type="Proteomes" id="UP000692954"/>
    </source>
</evidence>
<reference evidence="20" key="1">
    <citation type="submission" date="2021-01" db="EMBL/GenBank/DDBJ databases">
        <authorList>
            <consortium name="Genoscope - CEA"/>
            <person name="William W."/>
        </authorList>
    </citation>
    <scope>NUCLEOTIDE SEQUENCE</scope>
</reference>
<proteinExistence type="predicted"/>
<dbReference type="PANTHER" id="PTHR24346:SF82">
    <property type="entry name" value="KP78A-RELATED"/>
    <property type="match status" value="1"/>
</dbReference>
<protein>
    <recommendedName>
        <fullName evidence="4">non-specific serine/threonine protein kinase</fullName>
        <ecNumber evidence="4">2.7.11.1</ecNumber>
    </recommendedName>
</protein>
<dbReference type="Proteomes" id="UP000692954">
    <property type="component" value="Unassembled WGS sequence"/>
</dbReference>
<dbReference type="CDD" id="cd22912">
    <property type="entry name" value="HFD_H4"/>
    <property type="match status" value="1"/>
</dbReference>
<dbReference type="InterPro" id="IPR008271">
    <property type="entry name" value="Ser/Thr_kinase_AS"/>
</dbReference>
<feature type="domain" description="Protein kinase" evidence="18">
    <location>
        <begin position="13"/>
        <end position="265"/>
    </location>
</feature>
<keyword evidence="7" id="KW-0808">Transferase</keyword>
<dbReference type="GO" id="GO:0000786">
    <property type="term" value="C:nucleosome"/>
    <property type="evidence" value="ECO:0007669"/>
    <property type="project" value="UniProtKB-KW"/>
</dbReference>
<evidence type="ECO:0000256" key="14">
    <source>
        <dbReference type="ARBA" id="ARBA00047899"/>
    </source>
</evidence>
<feature type="region of interest" description="Disordered" evidence="17">
    <location>
        <begin position="463"/>
        <end position="484"/>
    </location>
</feature>
<feature type="binding site" evidence="16">
    <location>
        <position position="42"/>
    </location>
    <ligand>
        <name>ATP</name>
        <dbReference type="ChEBI" id="CHEBI:30616"/>
    </ligand>
</feature>
<keyword evidence="6" id="KW-0723">Serine/threonine-protein kinase</keyword>
<evidence type="ECO:0000256" key="4">
    <source>
        <dbReference type="ARBA" id="ARBA00012513"/>
    </source>
</evidence>
<dbReference type="InterPro" id="IPR015940">
    <property type="entry name" value="UBA"/>
</dbReference>
<comment type="subcellular location">
    <subcellularLocation>
        <location evidence="2">Chromosome</location>
    </subcellularLocation>
    <subcellularLocation>
        <location evidence="1">Nucleus</location>
    </subcellularLocation>
</comment>
<evidence type="ECO:0000259" key="19">
    <source>
        <dbReference type="PROSITE" id="PS50030"/>
    </source>
</evidence>
<dbReference type="PROSITE" id="PS50030">
    <property type="entry name" value="UBA"/>
    <property type="match status" value="1"/>
</dbReference>
<keyword evidence="9" id="KW-0418">Kinase</keyword>
<dbReference type="PROSITE" id="PS00107">
    <property type="entry name" value="PROTEIN_KINASE_ATP"/>
    <property type="match status" value="1"/>
</dbReference>
<dbReference type="SMART" id="SM00220">
    <property type="entry name" value="S_TKc"/>
    <property type="match status" value="1"/>
</dbReference>
<evidence type="ECO:0000256" key="7">
    <source>
        <dbReference type="ARBA" id="ARBA00022679"/>
    </source>
</evidence>
<dbReference type="GO" id="GO:0005737">
    <property type="term" value="C:cytoplasm"/>
    <property type="evidence" value="ECO:0007669"/>
    <property type="project" value="TreeGrafter"/>
</dbReference>
<dbReference type="PROSITE" id="PS50011">
    <property type="entry name" value="PROTEIN_KINASE_DOM"/>
    <property type="match status" value="1"/>
</dbReference>
<dbReference type="PANTHER" id="PTHR24346">
    <property type="entry name" value="MAP/MICROTUBULE AFFINITY-REGULATING KINASE"/>
    <property type="match status" value="1"/>
</dbReference>
<dbReference type="GO" id="GO:0003677">
    <property type="term" value="F:DNA binding"/>
    <property type="evidence" value="ECO:0007669"/>
    <property type="project" value="UniProtKB-KW"/>
</dbReference>
<evidence type="ECO:0000256" key="8">
    <source>
        <dbReference type="ARBA" id="ARBA00022741"/>
    </source>
</evidence>
<keyword evidence="8 16" id="KW-0547">Nucleotide-binding</keyword>
<keyword evidence="12" id="KW-0539">Nucleus</keyword>
<dbReference type="FunFam" id="3.30.200.20:FF:000003">
    <property type="entry name" value="Non-specific serine/threonine protein kinase"/>
    <property type="match status" value="1"/>
</dbReference>
<dbReference type="OrthoDB" id="193931at2759"/>
<comment type="caution">
    <text evidence="20">The sequence shown here is derived from an EMBL/GenBank/DDBJ whole genome shotgun (WGS) entry which is preliminary data.</text>
</comment>
<dbReference type="CDD" id="cd14003">
    <property type="entry name" value="STKc_AMPK-like"/>
    <property type="match status" value="1"/>
</dbReference>
<evidence type="ECO:0000256" key="5">
    <source>
        <dbReference type="ARBA" id="ARBA00022454"/>
    </source>
</evidence>
<dbReference type="EMBL" id="CAJJDN010000034">
    <property type="protein sequence ID" value="CAD8076072.1"/>
    <property type="molecule type" value="Genomic_DNA"/>
</dbReference>
<dbReference type="GO" id="GO:0004674">
    <property type="term" value="F:protein serine/threonine kinase activity"/>
    <property type="evidence" value="ECO:0007669"/>
    <property type="project" value="UniProtKB-KW"/>
</dbReference>
<dbReference type="EC" id="2.7.11.1" evidence="4"/>
<keyword evidence="13" id="KW-0544">Nucleosome core</keyword>
<accession>A0A8S1MBL5</accession>
<gene>
    <name evidence="20" type="ORF">PSON_ATCC_30995.1.T0340164</name>
</gene>
<feature type="domain" description="UBA" evidence="19">
    <location>
        <begin position="278"/>
        <end position="318"/>
    </location>
</feature>
<dbReference type="GO" id="GO:0005524">
    <property type="term" value="F:ATP binding"/>
    <property type="evidence" value="ECO:0007669"/>
    <property type="project" value="UniProtKB-UniRule"/>
</dbReference>
<evidence type="ECO:0000259" key="18">
    <source>
        <dbReference type="PROSITE" id="PS50011"/>
    </source>
</evidence>
<comment type="subunit">
    <text evidence="3">The nucleosome is a histone octamer containing two molecules each of H2A, H2B, H3 and H4 assembled in one H3-H4 heterotetramer and two H2A-H2B heterodimers. The octamer wraps approximately 147 bp of DNA.</text>
</comment>
<dbReference type="InterPro" id="IPR017441">
    <property type="entry name" value="Protein_kinase_ATP_BS"/>
</dbReference>
<evidence type="ECO:0000313" key="20">
    <source>
        <dbReference type="EMBL" id="CAD8076072.1"/>
    </source>
</evidence>
<dbReference type="FunFam" id="1.10.510.10:FF:000592">
    <property type="entry name" value="CAMK family protein kinase"/>
    <property type="match status" value="1"/>
</dbReference>
<evidence type="ECO:0000256" key="1">
    <source>
        <dbReference type="ARBA" id="ARBA00004123"/>
    </source>
</evidence>
<sequence length="685" mass="79962">MSNNDQTKQVQNYVLDRTLGKGTFGKVKLGYHTICDEYVAVKILEKRKIESDADFVRVQREIAILRKVEHQNVIKLYEILESDTNLYLVMEYAKGGELFDYIVKKNQLSEIAATRFFIQLIDAVEYLHSQKIVHRDLKPENLLLDEQRNLKVADFGLSNIYKDNDQLKTACGSPCYAAPEMLYGKQYGGQKSDIWSCGIILYAMLCGYLPFEHENTKKLYEMIKYEDYEKPKNISPLAQDLLKQLLTKDPSLRIGFNEIKQHPFYKKMVIQPQQNLITKDQVVLKKLSELGYEVNSVIDQVQKNKHNSITAAYWLLIKKFTSNQQSISKNNAQLLHQTQQQIKKNQILQSQLQQIYQPMEYRQLQSSTGGSNSREKIQQQRQLRYSLPHNKNKIDYSQFQDVHTGIQNKLNNIQMQSKQIPSNIVDIVRQKTHSVQEKGHCQTPDKVDLVIRQPGKKIQMLMQRKKNPTEQIEKSEQTDNGLKDKIKDLTKRSRNKTQPLRKINDKMERFANNYTHQLIKQNSPQDSFIVKFYKPSIRVRHSSNQENILKQNRLLTHNFQNKYNLKKLQMPPKRPSRTNDIKYRQSNQQLKGQGRNIDFKKFPQHTTKSRLITNGDIRRLARRGGVKRISSDVYELSKLYMKLYISNILRDSMIYANYSGRTTIVADDICRAAKRAGQTAIGFTK</sequence>
<evidence type="ECO:0000256" key="13">
    <source>
        <dbReference type="ARBA" id="ARBA00023269"/>
    </source>
</evidence>
<evidence type="ECO:0000256" key="15">
    <source>
        <dbReference type="ARBA" id="ARBA00048679"/>
    </source>
</evidence>
<evidence type="ECO:0000256" key="16">
    <source>
        <dbReference type="PROSITE-ProRule" id="PRU10141"/>
    </source>
</evidence>
<dbReference type="InterPro" id="IPR000719">
    <property type="entry name" value="Prot_kinase_dom"/>
</dbReference>
<name>A0A8S1MBL5_9CILI</name>
<evidence type="ECO:0000256" key="12">
    <source>
        <dbReference type="ARBA" id="ARBA00023242"/>
    </source>
</evidence>
<dbReference type="Pfam" id="PF00069">
    <property type="entry name" value="Pkinase"/>
    <property type="match status" value="1"/>
</dbReference>
<dbReference type="InterPro" id="IPR001951">
    <property type="entry name" value="Histone_H4"/>
</dbReference>